<organism evidence="1 2">
    <name type="scientific">candidate division Kazan bacterium</name>
    <dbReference type="NCBI Taxonomy" id="2202143"/>
    <lineage>
        <taxon>Bacteria</taxon>
        <taxon>Bacteria division Kazan-3B-28</taxon>
    </lineage>
</organism>
<dbReference type="Proteomes" id="UP000281261">
    <property type="component" value="Unassembled WGS sequence"/>
</dbReference>
<dbReference type="AlphaFoldDB" id="A0A420ZBU6"/>
<sequence>MKAQKYYKLARPDGWDFHTGKTINYRANIGRTVLIEDKGYYELCTNTVIHASRDPNDCFVGAYIPCSAYEVWGIPVIEDAEKCGFTSLKVVREITNLDELFGWKYSEVINPINPLEIAPPIKIHKKHLGLLKEWIEICSALWRDAGARVGDYIRYKMNGMVKGVVARKVEERIWKWMIENIRNNYSKRDRHILWSYKSMNNNIWAYIGSLFFNVKWGYFEKHPDKYPFQSLVKLWKMGLIPSFDGEIWRLHGGSQGKVLWEGKP</sequence>
<reference evidence="1 2" key="1">
    <citation type="submission" date="2018-06" db="EMBL/GenBank/DDBJ databases">
        <title>Extensive metabolic versatility and redundancy in microbially diverse, dynamic hydrothermal sediments.</title>
        <authorList>
            <person name="Dombrowski N."/>
            <person name="Teske A."/>
            <person name="Baker B.J."/>
        </authorList>
    </citation>
    <scope>NUCLEOTIDE SEQUENCE [LARGE SCALE GENOMIC DNA]</scope>
    <source>
        <strain evidence="1">B79_G16</strain>
    </source>
</reference>
<accession>A0A420ZBU6</accession>
<dbReference type="EMBL" id="QMNG01000040">
    <property type="protein sequence ID" value="RLC36639.1"/>
    <property type="molecule type" value="Genomic_DNA"/>
</dbReference>
<gene>
    <name evidence="1" type="ORF">DRH29_04195</name>
</gene>
<proteinExistence type="predicted"/>
<evidence type="ECO:0000313" key="1">
    <source>
        <dbReference type="EMBL" id="RLC36639.1"/>
    </source>
</evidence>
<protein>
    <submittedName>
        <fullName evidence="1">Uncharacterized protein</fullName>
    </submittedName>
</protein>
<evidence type="ECO:0000313" key="2">
    <source>
        <dbReference type="Proteomes" id="UP000281261"/>
    </source>
</evidence>
<name>A0A420ZBU6_UNCK3</name>
<comment type="caution">
    <text evidence="1">The sequence shown here is derived from an EMBL/GenBank/DDBJ whole genome shotgun (WGS) entry which is preliminary data.</text>
</comment>